<evidence type="ECO:0000256" key="6">
    <source>
        <dbReference type="SAM" id="Phobius"/>
    </source>
</evidence>
<evidence type="ECO:0000256" key="4">
    <source>
        <dbReference type="ARBA" id="ARBA00022989"/>
    </source>
</evidence>
<dbReference type="Proteomes" id="UP001224812">
    <property type="component" value="Unassembled WGS sequence"/>
</dbReference>
<dbReference type="GeneID" id="83545113"/>
<evidence type="ECO:0000256" key="1">
    <source>
        <dbReference type="ARBA" id="ARBA00004651"/>
    </source>
</evidence>
<evidence type="ECO:0000313" key="11">
    <source>
        <dbReference type="Proteomes" id="UP000198883"/>
    </source>
</evidence>
<dbReference type="EMBL" id="JASAYT010000030">
    <property type="protein sequence ID" value="MDP8175560.1"/>
    <property type="molecule type" value="Genomic_DNA"/>
</dbReference>
<sequence length="372" mass="41316">MNTFFTAIKETFKSIFTDAGVLLLLIIAPVIYGLYYPLPYSTEIVRNVPVAIVDNAHDSLSRKMIRMITATPTVTAEVVSNERQAKQLLLEDKILALMVIPENLQRNVILGKPATVNMIGNGSYVLASKYAQQSMASAVLTLSAGVEIKKLLPFAKSYQKVTAIREPVPLQIQPLYNQTEGYGSYVVPAVAWLILQQTLLIACAMLVSTWYEKHNAYATATQWLGRLTTISLIHYIICLGYTGSMFSFWGYPSGANPIGNLLLIALFSPCVATLGCLLGLLIKDRERTMQILVFSALPMYFMSGFSWPADLLPTVLQYLRWIFPSTSVIQAGVSLNQLGGTVLENLHYFIALGIITWLGLAMLFWFGREKEH</sequence>
<dbReference type="STRING" id="97481.SAMN05444853_10332"/>
<dbReference type="InterPro" id="IPR051449">
    <property type="entry name" value="ABC-2_transporter_component"/>
</dbReference>
<dbReference type="Proteomes" id="UP001231736">
    <property type="component" value="Unassembled WGS sequence"/>
</dbReference>
<feature type="transmembrane region" description="Helical" evidence="6">
    <location>
        <begin position="189"/>
        <end position="211"/>
    </location>
</feature>
<organism evidence="10 11">
    <name type="scientific">Phocoenobacter skyensis</name>
    <dbReference type="NCBI Taxonomy" id="97481"/>
    <lineage>
        <taxon>Bacteria</taxon>
        <taxon>Pseudomonadati</taxon>
        <taxon>Pseudomonadota</taxon>
        <taxon>Gammaproteobacteria</taxon>
        <taxon>Pasteurellales</taxon>
        <taxon>Pasteurellaceae</taxon>
        <taxon>Phocoenobacter</taxon>
    </lineage>
</organism>
<keyword evidence="3 6" id="KW-0812">Transmembrane</keyword>
<feature type="transmembrane region" description="Helical" evidence="6">
    <location>
        <begin position="223"/>
        <end position="249"/>
    </location>
</feature>
<gene>
    <name evidence="8" type="ORF">QJT92_00155</name>
    <name evidence="9" type="ORF">QJU97_08830</name>
    <name evidence="10" type="ORF">SAMN05444853_10332</name>
</gene>
<protein>
    <submittedName>
        <fullName evidence="8">ABC transporter permease</fullName>
    </submittedName>
    <submittedName>
        <fullName evidence="10">ABC-2 type transport system permease protein</fullName>
    </submittedName>
</protein>
<feature type="domain" description="ABC-2 type transporter transmembrane" evidence="7">
    <location>
        <begin position="22"/>
        <end position="361"/>
    </location>
</feature>
<dbReference type="EMBL" id="FOBN01000003">
    <property type="protein sequence ID" value="SEM01013.1"/>
    <property type="molecule type" value="Genomic_DNA"/>
</dbReference>
<dbReference type="Gene3D" id="3.40.1710.10">
    <property type="entry name" value="abc type-2 transporter like domain"/>
    <property type="match status" value="1"/>
</dbReference>
<keyword evidence="4 6" id="KW-1133">Transmembrane helix</keyword>
<dbReference type="OrthoDB" id="9808686at2"/>
<dbReference type="GO" id="GO:0140359">
    <property type="term" value="F:ABC-type transporter activity"/>
    <property type="evidence" value="ECO:0007669"/>
    <property type="project" value="InterPro"/>
</dbReference>
<evidence type="ECO:0000313" key="8">
    <source>
        <dbReference type="EMBL" id="MDP8084345.1"/>
    </source>
</evidence>
<dbReference type="Pfam" id="PF12698">
    <property type="entry name" value="ABC2_membrane_3"/>
    <property type="match status" value="1"/>
</dbReference>
<accession>A0A1H7UVL2</accession>
<dbReference type="PANTHER" id="PTHR30294:SF46">
    <property type="entry name" value="ABC TRANSPORTER PERMEASE"/>
    <property type="match status" value="1"/>
</dbReference>
<dbReference type="GO" id="GO:0005886">
    <property type="term" value="C:plasma membrane"/>
    <property type="evidence" value="ECO:0007669"/>
    <property type="project" value="UniProtKB-SubCell"/>
</dbReference>
<feature type="transmembrane region" description="Helical" evidence="6">
    <location>
        <begin position="289"/>
        <end position="309"/>
    </location>
</feature>
<reference evidence="9" key="4">
    <citation type="journal article" date="2023" name="Front. Microbiol.">
        <title>Phylogeography and host specificity of Pasteurellaceae pathogenic to sea-farmed fish in the north-east Atlantic.</title>
        <authorList>
            <person name="Gulla S."/>
            <person name="Colquhoun D.J."/>
            <person name="Olsen A.B."/>
            <person name="Spilsberg B."/>
            <person name="Lagesen K."/>
            <person name="Aakesson C.P."/>
            <person name="Strom S."/>
            <person name="Manji F."/>
            <person name="Birkbeck T.H."/>
            <person name="Nilsen H.K."/>
        </authorList>
    </citation>
    <scope>NUCLEOTIDE SEQUENCE</scope>
    <source>
        <strain evidence="9">98B1</strain>
    </source>
</reference>
<dbReference type="InterPro" id="IPR013525">
    <property type="entry name" value="ABC2_TM"/>
</dbReference>
<evidence type="ECO:0000313" key="10">
    <source>
        <dbReference type="EMBL" id="SEM01013.1"/>
    </source>
</evidence>
<keyword evidence="2" id="KW-1003">Cell membrane</keyword>
<reference evidence="8 12" key="3">
    <citation type="journal article" date="2023" name="Front. Microbiol.">
        <title>Phylogeography and host specificity of Pasteurellaceae pathogenic to sea-farmed fish in the north-east Atlantic.</title>
        <authorList>
            <person name="Gulla S."/>
            <person name="Colquhoun D.J."/>
            <person name="Olsen A.B."/>
            <person name="Spilsberg B."/>
            <person name="Lagesen K."/>
            <person name="Aakesson C.P."/>
            <person name="Strom S."/>
            <person name="Manji F."/>
            <person name="Birkbeck T.H."/>
            <person name="Nilsen H.K."/>
        </authorList>
    </citation>
    <scope>NUCLEOTIDE SEQUENCE [LARGE SCALE GENOMIC DNA]</scope>
    <source>
        <strain evidence="8 12">VIO11850</strain>
    </source>
</reference>
<proteinExistence type="predicted"/>
<name>A0A1H7UVL2_9PAST</name>
<dbReference type="RefSeq" id="WP_090920195.1">
    <property type="nucleotide sequence ID" value="NZ_CP016180.1"/>
</dbReference>
<evidence type="ECO:0000256" key="2">
    <source>
        <dbReference type="ARBA" id="ARBA00022475"/>
    </source>
</evidence>
<feature type="transmembrane region" description="Helical" evidence="6">
    <location>
        <begin position="346"/>
        <end position="366"/>
    </location>
</feature>
<evidence type="ECO:0000256" key="5">
    <source>
        <dbReference type="ARBA" id="ARBA00023136"/>
    </source>
</evidence>
<evidence type="ECO:0000313" key="12">
    <source>
        <dbReference type="Proteomes" id="UP001224812"/>
    </source>
</evidence>
<feature type="transmembrane region" description="Helical" evidence="6">
    <location>
        <begin position="261"/>
        <end position="282"/>
    </location>
</feature>
<reference evidence="11" key="1">
    <citation type="submission" date="2016-10" db="EMBL/GenBank/DDBJ databases">
        <authorList>
            <person name="Varghese N."/>
            <person name="Submissions S."/>
        </authorList>
    </citation>
    <scope>NUCLEOTIDE SEQUENCE [LARGE SCALE GENOMIC DNA]</scope>
    <source>
        <strain evidence="11">DSM 24204</strain>
    </source>
</reference>
<dbReference type="AlphaFoldDB" id="A0A1H7UVL2"/>
<comment type="subcellular location">
    <subcellularLocation>
        <location evidence="1">Cell membrane</location>
        <topology evidence="1">Multi-pass membrane protein</topology>
    </subcellularLocation>
</comment>
<dbReference type="PANTHER" id="PTHR30294">
    <property type="entry name" value="MEMBRANE COMPONENT OF ABC TRANSPORTER YHHJ-RELATED"/>
    <property type="match status" value="1"/>
</dbReference>
<keyword evidence="5 6" id="KW-0472">Membrane</keyword>
<dbReference type="Proteomes" id="UP000198883">
    <property type="component" value="Unassembled WGS sequence"/>
</dbReference>
<keyword evidence="12" id="KW-1185">Reference proteome</keyword>
<feature type="transmembrane region" description="Helical" evidence="6">
    <location>
        <begin position="21"/>
        <end position="38"/>
    </location>
</feature>
<evidence type="ECO:0000259" key="7">
    <source>
        <dbReference type="Pfam" id="PF12698"/>
    </source>
</evidence>
<dbReference type="EMBL" id="JASAVS010000001">
    <property type="protein sequence ID" value="MDP8084345.1"/>
    <property type="molecule type" value="Genomic_DNA"/>
</dbReference>
<evidence type="ECO:0000313" key="9">
    <source>
        <dbReference type="EMBL" id="MDP8175560.1"/>
    </source>
</evidence>
<evidence type="ECO:0000256" key="3">
    <source>
        <dbReference type="ARBA" id="ARBA00022692"/>
    </source>
</evidence>
<reference evidence="10" key="2">
    <citation type="submission" date="2016-10" db="EMBL/GenBank/DDBJ databases">
        <authorList>
            <person name="de Groot N.N."/>
        </authorList>
    </citation>
    <scope>NUCLEOTIDE SEQUENCE [LARGE SCALE GENOMIC DNA]</scope>
    <source>
        <strain evidence="10">DSM 24204</strain>
    </source>
</reference>